<comment type="caution">
    <text evidence="8">The sequence shown here is derived from an EMBL/GenBank/DDBJ whole genome shotgun (WGS) entry which is preliminary data.</text>
</comment>
<dbReference type="SUPFAM" id="SSF90229">
    <property type="entry name" value="CCCH zinc finger"/>
    <property type="match status" value="2"/>
</dbReference>
<gene>
    <name evidence="8" type="ORF">FOZ60_010692</name>
</gene>
<accession>A0A7J6PDE8</accession>
<feature type="zinc finger region" description="C3H1-type" evidence="5">
    <location>
        <begin position="76"/>
        <end position="103"/>
    </location>
</feature>
<evidence type="ECO:0000256" key="2">
    <source>
        <dbReference type="ARBA" id="ARBA00022737"/>
    </source>
</evidence>
<dbReference type="PANTHER" id="PTHR12547">
    <property type="entry name" value="CCCH ZINC FINGER/TIS11-RELATED"/>
    <property type="match status" value="1"/>
</dbReference>
<dbReference type="EMBL" id="JABANP010000044">
    <property type="protein sequence ID" value="KAF4693510.1"/>
    <property type="molecule type" value="Genomic_DNA"/>
</dbReference>
<evidence type="ECO:0000313" key="9">
    <source>
        <dbReference type="Proteomes" id="UP000541610"/>
    </source>
</evidence>
<dbReference type="InterPro" id="IPR045877">
    <property type="entry name" value="ZFP36-like"/>
</dbReference>
<reference evidence="8 9" key="1">
    <citation type="submission" date="2020-04" db="EMBL/GenBank/DDBJ databases">
        <title>Perkinsus olseni comparative genomics.</title>
        <authorList>
            <person name="Bogema D.R."/>
        </authorList>
    </citation>
    <scope>NUCLEOTIDE SEQUENCE [LARGE SCALE GENOMIC DNA]</scope>
    <source>
        <strain evidence="8">00978-12</strain>
    </source>
</reference>
<dbReference type="SMART" id="SM00356">
    <property type="entry name" value="ZnF_C3H1"/>
    <property type="match status" value="5"/>
</dbReference>
<feature type="domain" description="C3H1-type" evidence="7">
    <location>
        <begin position="318"/>
        <end position="344"/>
    </location>
</feature>
<feature type="domain" description="C3H1-type" evidence="7">
    <location>
        <begin position="252"/>
        <end position="279"/>
    </location>
</feature>
<dbReference type="Pfam" id="PF18044">
    <property type="entry name" value="zf-CCCH_4"/>
    <property type="match status" value="2"/>
</dbReference>
<dbReference type="InterPro" id="IPR036855">
    <property type="entry name" value="Znf_CCCH_sf"/>
</dbReference>
<evidence type="ECO:0000256" key="5">
    <source>
        <dbReference type="PROSITE-ProRule" id="PRU00723"/>
    </source>
</evidence>
<organism evidence="8 9">
    <name type="scientific">Perkinsus olseni</name>
    <name type="common">Perkinsus atlanticus</name>
    <dbReference type="NCBI Taxonomy" id="32597"/>
    <lineage>
        <taxon>Eukaryota</taxon>
        <taxon>Sar</taxon>
        <taxon>Alveolata</taxon>
        <taxon>Perkinsozoa</taxon>
        <taxon>Perkinsea</taxon>
        <taxon>Perkinsida</taxon>
        <taxon>Perkinsidae</taxon>
        <taxon>Perkinsus</taxon>
    </lineage>
</organism>
<dbReference type="Gene3D" id="3.30.1370.210">
    <property type="match status" value="2"/>
</dbReference>
<sequence>MPLSHPSFKKRGKGAPSNVSYRESSEFSLLPPADLSLKPGLLDPPDVSPDVLLAPHALPTDCSSIQQSSEWIRDLLFKTKACRYFIEGRCKYGDKCTYAHSTDELQARPDLRKTRICYKLDCTDDSCPFAHSIYELRDPPISLELAPCRAHPRGRPNGTDCLVSHDKAGADHLQTPSLTEDSGMSRAPPEAAPTLAPPTSFGQLFLLPPVELSDKPSLLDPPDLSPDVLLYPIYPSTAGSISQPSQWIRDRLFKTKVCRYFIKGRCKYGDACTYAHWSNELQPRPDLHKTRICNKMDCTDETCPFAHSIYELRDPPMSSELAPCRAFLQGRCDDSACPLAHNKTMIDEIELTNVFRDTSKTRALSGVAPVLALTASPKGDLQQHPASA</sequence>
<dbReference type="Proteomes" id="UP000541610">
    <property type="component" value="Unassembled WGS sequence"/>
</dbReference>
<dbReference type="PANTHER" id="PTHR12547:SF18">
    <property type="entry name" value="PROTEIN TIS11"/>
    <property type="match status" value="1"/>
</dbReference>
<evidence type="ECO:0000313" key="8">
    <source>
        <dbReference type="EMBL" id="KAF4693510.1"/>
    </source>
</evidence>
<keyword evidence="3 5" id="KW-0863">Zinc-finger</keyword>
<keyword evidence="2" id="KW-0677">Repeat</keyword>
<evidence type="ECO:0000256" key="4">
    <source>
        <dbReference type="ARBA" id="ARBA00022833"/>
    </source>
</evidence>
<protein>
    <recommendedName>
        <fullName evidence="7">C3H1-type domain-containing protein</fullName>
    </recommendedName>
</protein>
<evidence type="ECO:0000256" key="1">
    <source>
        <dbReference type="ARBA" id="ARBA00022723"/>
    </source>
</evidence>
<proteinExistence type="predicted"/>
<dbReference type="InterPro" id="IPR041367">
    <property type="entry name" value="Znf-CCCH_4"/>
</dbReference>
<dbReference type="InterPro" id="IPR000571">
    <property type="entry name" value="Znf_CCCH"/>
</dbReference>
<dbReference type="Pfam" id="PF14608">
    <property type="entry name" value="zf-CCCH_2"/>
    <property type="match status" value="2"/>
</dbReference>
<dbReference type="GO" id="GO:0008270">
    <property type="term" value="F:zinc ion binding"/>
    <property type="evidence" value="ECO:0007669"/>
    <property type="project" value="UniProtKB-KW"/>
</dbReference>
<evidence type="ECO:0000259" key="7">
    <source>
        <dbReference type="PROSITE" id="PS50103"/>
    </source>
</evidence>
<feature type="zinc finger region" description="C3H1-type" evidence="5">
    <location>
        <begin position="318"/>
        <end position="344"/>
    </location>
</feature>
<dbReference type="Gene3D" id="4.10.1000.10">
    <property type="entry name" value="Zinc finger, CCCH-type"/>
    <property type="match status" value="1"/>
</dbReference>
<dbReference type="PROSITE" id="PS50103">
    <property type="entry name" value="ZF_C3H1"/>
    <property type="match status" value="3"/>
</dbReference>
<evidence type="ECO:0000256" key="3">
    <source>
        <dbReference type="ARBA" id="ARBA00022771"/>
    </source>
</evidence>
<name>A0A7J6PDE8_PEROL</name>
<feature type="region of interest" description="Disordered" evidence="6">
    <location>
        <begin position="172"/>
        <end position="193"/>
    </location>
</feature>
<dbReference type="OrthoDB" id="415459at2759"/>
<feature type="domain" description="C3H1-type" evidence="7">
    <location>
        <begin position="76"/>
        <end position="103"/>
    </location>
</feature>
<keyword evidence="4 5" id="KW-0862">Zinc</keyword>
<dbReference type="GO" id="GO:0003729">
    <property type="term" value="F:mRNA binding"/>
    <property type="evidence" value="ECO:0007669"/>
    <property type="project" value="InterPro"/>
</dbReference>
<dbReference type="AlphaFoldDB" id="A0A7J6PDE8"/>
<keyword evidence="1 5" id="KW-0479">Metal-binding</keyword>
<feature type="zinc finger region" description="C3H1-type" evidence="5">
    <location>
        <begin position="252"/>
        <end position="279"/>
    </location>
</feature>
<evidence type="ECO:0000256" key="6">
    <source>
        <dbReference type="SAM" id="MobiDB-lite"/>
    </source>
</evidence>